<dbReference type="GO" id="GO:0043525">
    <property type="term" value="P:positive regulation of neuron apoptotic process"/>
    <property type="evidence" value="ECO:0007669"/>
    <property type="project" value="TreeGrafter"/>
</dbReference>
<comment type="caution">
    <text evidence="10">The sequence shown here is derived from an EMBL/GenBank/DDBJ whole genome shotgun (WGS) entry which is preliminary data.</text>
</comment>
<dbReference type="PROSITE" id="PS01121">
    <property type="entry name" value="CASPASE_HIS"/>
    <property type="match status" value="1"/>
</dbReference>
<dbReference type="InterPro" id="IPR002138">
    <property type="entry name" value="Pept_C14_p10"/>
</dbReference>
<dbReference type="InterPro" id="IPR011600">
    <property type="entry name" value="Pept_C14_caspase"/>
</dbReference>
<gene>
    <name evidence="10" type="ORF">CLODIP_2_CD11819</name>
</gene>
<feature type="compositionally biased region" description="Basic and acidic residues" evidence="7">
    <location>
        <begin position="1"/>
        <end position="11"/>
    </location>
</feature>
<evidence type="ECO:0000256" key="4">
    <source>
        <dbReference type="ARBA" id="ARBA00022807"/>
    </source>
</evidence>
<dbReference type="Gene3D" id="3.40.50.1460">
    <property type="match status" value="1"/>
</dbReference>
<keyword evidence="3" id="KW-0378">Hydrolase</keyword>
<evidence type="ECO:0000256" key="3">
    <source>
        <dbReference type="ARBA" id="ARBA00022801"/>
    </source>
</evidence>
<evidence type="ECO:0000313" key="11">
    <source>
        <dbReference type="Proteomes" id="UP000494165"/>
    </source>
</evidence>
<feature type="compositionally biased region" description="Acidic residues" evidence="7">
    <location>
        <begin position="26"/>
        <end position="40"/>
    </location>
</feature>
<dbReference type="InterPro" id="IPR015917">
    <property type="entry name" value="Pept_C14A"/>
</dbReference>
<dbReference type="GO" id="GO:0006915">
    <property type="term" value="P:apoptotic process"/>
    <property type="evidence" value="ECO:0007669"/>
    <property type="project" value="TreeGrafter"/>
</dbReference>
<evidence type="ECO:0000256" key="6">
    <source>
        <dbReference type="RuleBase" id="RU003971"/>
    </source>
</evidence>
<evidence type="ECO:0008006" key="12">
    <source>
        <dbReference type="Google" id="ProtNLM"/>
    </source>
</evidence>
<dbReference type="InterPro" id="IPR016129">
    <property type="entry name" value="Caspase_his_AS"/>
</dbReference>
<dbReference type="PRINTS" id="PR00376">
    <property type="entry name" value="IL1BCENZYME"/>
</dbReference>
<keyword evidence="4" id="KW-0788">Thiol protease</keyword>
<dbReference type="InterPro" id="IPR029030">
    <property type="entry name" value="Caspase-like_dom_sf"/>
</dbReference>
<evidence type="ECO:0000313" key="10">
    <source>
        <dbReference type="EMBL" id="CAB3367780.1"/>
    </source>
</evidence>
<dbReference type="Proteomes" id="UP000494165">
    <property type="component" value="Unassembled WGS sequence"/>
</dbReference>
<organism evidence="10 11">
    <name type="scientific">Cloeon dipterum</name>
    <dbReference type="NCBI Taxonomy" id="197152"/>
    <lineage>
        <taxon>Eukaryota</taxon>
        <taxon>Metazoa</taxon>
        <taxon>Ecdysozoa</taxon>
        <taxon>Arthropoda</taxon>
        <taxon>Hexapoda</taxon>
        <taxon>Insecta</taxon>
        <taxon>Pterygota</taxon>
        <taxon>Palaeoptera</taxon>
        <taxon>Ephemeroptera</taxon>
        <taxon>Pisciforma</taxon>
        <taxon>Baetidae</taxon>
        <taxon>Cloeon</taxon>
    </lineage>
</organism>
<evidence type="ECO:0000256" key="5">
    <source>
        <dbReference type="ARBA" id="ARBA00023145"/>
    </source>
</evidence>
<dbReference type="EMBL" id="CADEPI010000033">
    <property type="protein sequence ID" value="CAB3367780.1"/>
    <property type="molecule type" value="Genomic_DNA"/>
</dbReference>
<feature type="region of interest" description="Disordered" evidence="7">
    <location>
        <begin position="1"/>
        <end position="43"/>
    </location>
</feature>
<reference evidence="10 11" key="1">
    <citation type="submission" date="2020-04" db="EMBL/GenBank/DDBJ databases">
        <authorList>
            <person name="Alioto T."/>
            <person name="Alioto T."/>
            <person name="Gomez Garrido J."/>
        </authorList>
    </citation>
    <scope>NUCLEOTIDE SEQUENCE [LARGE SCALE GENOMIC DNA]</scope>
</reference>
<dbReference type="InterPro" id="IPR001309">
    <property type="entry name" value="Pept_C14_p20"/>
</dbReference>
<name>A0A8S1CHM6_9INSE</name>
<accession>A0A8S1CHM6</accession>
<feature type="domain" description="Caspase family p10" evidence="8">
    <location>
        <begin position="231"/>
        <end position="321"/>
    </location>
</feature>
<dbReference type="InterPro" id="IPR033139">
    <property type="entry name" value="Caspase_cys_AS"/>
</dbReference>
<dbReference type="PANTHER" id="PTHR10454:SF232">
    <property type="entry name" value="AT03047P-RELATED"/>
    <property type="match status" value="1"/>
</dbReference>
<dbReference type="OrthoDB" id="6116485at2759"/>
<dbReference type="InterPro" id="IPR002398">
    <property type="entry name" value="Pept_C14"/>
</dbReference>
<protein>
    <recommendedName>
        <fullName evidence="12">Caspase family p20 domain-containing protein</fullName>
    </recommendedName>
</protein>
<evidence type="ECO:0000256" key="1">
    <source>
        <dbReference type="ARBA" id="ARBA00010134"/>
    </source>
</evidence>
<sequence length="322" mass="36465">MSEDNRDEKGVGEGAEEDESKTISDSSDEESEPGDEDTEDGGVVTDALKGLFDTFKKVTNPNGKQQAKNKHSVKEDPFYNMRHEKRGKAIIFNHFNFDAKLYLDPRNGTERDVKRLTRAFKKHSFEVQVFDNSTVQDIQYAMRTVIAEDDHSNSDCVAVIILTHGKYVEEKGSMLYARDGTYHLDTLIEMITPEKCTSLAGKPKLFFVQACRGEKKDKGKIIAVDSFPVKSYKKIPTYADFFIAQSTIPGYVSIRNKVKGSWFMKALSMKLMEEDSNTKSIFSIMTEVIAHVAFKCESNAENLKQIPTFTSRLTKDLIFVKK</sequence>
<evidence type="ECO:0000259" key="8">
    <source>
        <dbReference type="PROSITE" id="PS50207"/>
    </source>
</evidence>
<dbReference type="PROSITE" id="PS01122">
    <property type="entry name" value="CASPASE_CYS"/>
    <property type="match status" value="1"/>
</dbReference>
<keyword evidence="5" id="KW-0865">Zymogen</keyword>
<dbReference type="PANTHER" id="PTHR10454">
    <property type="entry name" value="CASPASE"/>
    <property type="match status" value="1"/>
</dbReference>
<keyword evidence="2" id="KW-0645">Protease</keyword>
<dbReference type="SUPFAM" id="SSF52129">
    <property type="entry name" value="Caspase-like"/>
    <property type="match status" value="1"/>
</dbReference>
<comment type="similarity">
    <text evidence="1 6">Belongs to the peptidase C14A family.</text>
</comment>
<dbReference type="GO" id="GO:0004197">
    <property type="term" value="F:cysteine-type endopeptidase activity"/>
    <property type="evidence" value="ECO:0007669"/>
    <property type="project" value="InterPro"/>
</dbReference>
<dbReference type="AlphaFoldDB" id="A0A8S1CHM6"/>
<dbReference type="PROSITE" id="PS50207">
    <property type="entry name" value="CASPASE_P10"/>
    <property type="match status" value="1"/>
</dbReference>
<evidence type="ECO:0000256" key="7">
    <source>
        <dbReference type="SAM" id="MobiDB-lite"/>
    </source>
</evidence>
<dbReference type="CDD" id="cd00032">
    <property type="entry name" value="CASc"/>
    <property type="match status" value="1"/>
</dbReference>
<proteinExistence type="inferred from homology"/>
<feature type="domain" description="Caspase family p20" evidence="9">
    <location>
        <begin position="85"/>
        <end position="215"/>
    </location>
</feature>
<evidence type="ECO:0000256" key="2">
    <source>
        <dbReference type="ARBA" id="ARBA00022670"/>
    </source>
</evidence>
<dbReference type="GO" id="GO:0006508">
    <property type="term" value="P:proteolysis"/>
    <property type="evidence" value="ECO:0007669"/>
    <property type="project" value="UniProtKB-KW"/>
</dbReference>
<dbReference type="SMART" id="SM00115">
    <property type="entry name" value="CASc"/>
    <property type="match status" value="1"/>
</dbReference>
<dbReference type="GO" id="GO:0005737">
    <property type="term" value="C:cytoplasm"/>
    <property type="evidence" value="ECO:0007669"/>
    <property type="project" value="TreeGrafter"/>
</dbReference>
<keyword evidence="11" id="KW-1185">Reference proteome</keyword>
<dbReference type="Pfam" id="PF00656">
    <property type="entry name" value="Peptidase_C14"/>
    <property type="match status" value="1"/>
</dbReference>
<dbReference type="PROSITE" id="PS50208">
    <property type="entry name" value="CASPASE_P20"/>
    <property type="match status" value="1"/>
</dbReference>
<evidence type="ECO:0000259" key="9">
    <source>
        <dbReference type="PROSITE" id="PS50208"/>
    </source>
</evidence>